<evidence type="ECO:0000313" key="2">
    <source>
        <dbReference type="Proteomes" id="UP001498398"/>
    </source>
</evidence>
<evidence type="ECO:0000313" key="1">
    <source>
        <dbReference type="EMBL" id="KAK7472120.1"/>
    </source>
</evidence>
<sequence length="515" mass="58832">MLERKSFDLQQSVQRCRAYASPLRKVPAEIWIEIFSEYIQVDGSLWMSWDFDEIRVWSSALPLSQTCSFWRAIALSAPKLWSSLSLDLSGDKHGLGDLVQLHLRRSDPSPLMLDMYSLRGAPSTRGWAIFWNLVNTSRSRWLSVKMDIPWEPSGCNISPQKDVRNQFQFDILRELEVSEDFDLNDSGNPPYHELAYMMIKGSPLLRLLKVQGLYKTLAHSFVNLNEIHLKLIGMQELVDCFTLCPQLCKATLFSFYLPYEDRPLFPLPTKITHHKLSCLELEFIEPDEATAILSSLVLPSLITLNVKFDLQSFFERNDDPELEYLRLSSVFVAMESLKTMVTQSSCPLEELELGAGFIACGQGASDRALIELFALTPKLTRLRIDAQRYSTFSDKFFQSLTFSAPSVTAQKDLLPLLKVLHLRIVDVPQFHGEGPLPDPDLIFTMVNSRRVKGCTAQLKMFHFSIQVDPHVTPRADEWVQFFTTITEPRLRDLEADGLGLSLRVVSKECRAVDWL</sequence>
<organism evidence="1 2">
    <name type="scientific">Marasmiellus scandens</name>
    <dbReference type="NCBI Taxonomy" id="2682957"/>
    <lineage>
        <taxon>Eukaryota</taxon>
        <taxon>Fungi</taxon>
        <taxon>Dikarya</taxon>
        <taxon>Basidiomycota</taxon>
        <taxon>Agaricomycotina</taxon>
        <taxon>Agaricomycetes</taxon>
        <taxon>Agaricomycetidae</taxon>
        <taxon>Agaricales</taxon>
        <taxon>Marasmiineae</taxon>
        <taxon>Omphalotaceae</taxon>
        <taxon>Marasmiellus</taxon>
    </lineage>
</organism>
<dbReference type="EMBL" id="JBANRG010000001">
    <property type="protein sequence ID" value="KAK7472120.1"/>
    <property type="molecule type" value="Genomic_DNA"/>
</dbReference>
<protein>
    <recommendedName>
        <fullName evidence="3">F-box domain-containing protein</fullName>
    </recommendedName>
</protein>
<reference evidence="1 2" key="1">
    <citation type="submission" date="2024-01" db="EMBL/GenBank/DDBJ databases">
        <title>A draft genome for the cacao thread blight pathogen Marasmiellus scandens.</title>
        <authorList>
            <person name="Baruah I.K."/>
            <person name="Leung J."/>
            <person name="Bukari Y."/>
            <person name="Amoako-Attah I."/>
            <person name="Meinhardt L.W."/>
            <person name="Bailey B.A."/>
            <person name="Cohen S.P."/>
        </authorList>
    </citation>
    <scope>NUCLEOTIDE SEQUENCE [LARGE SCALE GENOMIC DNA]</scope>
    <source>
        <strain evidence="1 2">GH-19</strain>
    </source>
</reference>
<accession>A0ABR1K619</accession>
<proteinExistence type="predicted"/>
<comment type="caution">
    <text evidence="1">The sequence shown here is derived from an EMBL/GenBank/DDBJ whole genome shotgun (WGS) entry which is preliminary data.</text>
</comment>
<dbReference type="InterPro" id="IPR032675">
    <property type="entry name" value="LRR_dom_sf"/>
</dbReference>
<gene>
    <name evidence="1" type="ORF">VKT23_000241</name>
</gene>
<name>A0ABR1K619_9AGAR</name>
<dbReference type="Gene3D" id="3.80.10.10">
    <property type="entry name" value="Ribonuclease Inhibitor"/>
    <property type="match status" value="1"/>
</dbReference>
<evidence type="ECO:0008006" key="3">
    <source>
        <dbReference type="Google" id="ProtNLM"/>
    </source>
</evidence>
<keyword evidence="2" id="KW-1185">Reference proteome</keyword>
<dbReference type="Proteomes" id="UP001498398">
    <property type="component" value="Unassembled WGS sequence"/>
</dbReference>